<dbReference type="SUPFAM" id="SSF54211">
    <property type="entry name" value="Ribosomal protein S5 domain 2-like"/>
    <property type="match status" value="1"/>
</dbReference>
<comment type="function">
    <text evidence="13">Control of topological states of DNA by transient breakage and subsequent rejoining of DNA strands. Topoisomerase II makes double-strand breaks.</text>
</comment>
<dbReference type="Gene3D" id="3.30.565.10">
    <property type="entry name" value="Histidine kinase-like ATPase, C-terminal domain"/>
    <property type="match status" value="1"/>
</dbReference>
<dbReference type="InterPro" id="IPR013757">
    <property type="entry name" value="Topo_IIA_A_a_sf"/>
</dbReference>
<dbReference type="InterPro" id="IPR013759">
    <property type="entry name" value="Topo_IIA_B_C"/>
</dbReference>
<evidence type="ECO:0000259" key="15">
    <source>
        <dbReference type="PROSITE" id="PS52040"/>
    </source>
</evidence>
<sequence>MDTIRVEIDTAKSRISVWNNGKGLPIEIHKEHGCYVPELVFGHLLTSDNYNDSEKKVVGGRNGYGAKLTNIYSKSFIVETADSSREKRYRTHLEEDIVSLMQRRAYDIAASTRGRCHVFLNGRQLDVQSFEDYVGLFLESDDFRRVETCGDRWQVAVALTNGSGFRQVSFVNSICTSRGGTHVNHVTEQVVARVMEEIGQQKSDKAGHLSVKPQHVRNHLWIFVNCLIENPAFDSQTKETLTTKKERFGSRCELSDDLLQGIVDCGLIESLKEWSTAMGKSELARHLNKSDLGLQKRLFGIPKLEDANKAGTKDSQDCTLIITEGDSAKALAVAGLQVVGRDHYGVFPLRGKLRNVRELTVKQMMDNKEIEALMKIMAFDASKQYDDTKGLRYGSLMIMTDQDFDGSHIKGLVINFIQHWFPGLLRCEGFLREFVTPIVKVWRGREVMSFFTLAPHSIVRSPSPLPLSLSGKYYKGLGTSTAAEAKEYFSDLQQHELTFLTNDGDDALIDMAFNSKKAAGCLGGVLNGSWFVAPLSPVPGICHFLGSVCTACPLGHGLAGDVQRRPLMVNRAKSRIVFWPLAMLCGGMAFCKAVRPCWRESMGQLAQTRRGLCHLILLSSQPSWASLDGIPDVGDLYAARKRYAPKIVDGYQSLKASGSVADPWLSDTFPKMKKAMEKWGAMQRQDMAPDKISRQLLKDVAKFEKAAQSKDFTATMEAFQAYLDDLPTAGPGGSGKLNLADPLGKPGQRKVLYCAFLKKLNQEIKVAQFSGFVAEKSAYHHGESSLQGTIIGMAQNFVGSNNINLLAPQGQFGTRMAGGKDHAAARYIFTRLSRTARFLFPPDDDPVLEYQSEEGQRIEPKWYCPVLPMVLVNGAEGIGVGWSTSVPNYNPRDLIAHLRRRLRGQPRGERLVPWYRGFRGTVARVAEHEGRFETIGVIQRRGLTKIEVTELPVRRWTQDYKEWIMEQMHENNGKRAMISEFREHHTDNTVHFSLSMLPEKVATAEEKGFEKAMHLKSWISTSNMFLFDAKGKLKKYDSPEEILEEFAVVRLQVYQQRKEHRIRQIQKEAAYMSEKAKFIRMVAEGELEVENRPAQQVCAELQRLGFRTKHQIEQGDVELRSPEPKRKRLRAVIPVPDQDLDLFGPDGYGYLLKMKMWTLTEERAAKLMEELEKLKELWPGEHSETTTHTRDFNR</sequence>
<comment type="subunit">
    <text evidence="13">Homodimer.</text>
</comment>
<dbReference type="InterPro" id="IPR013506">
    <property type="entry name" value="Topo_IIA_bsu_dom2"/>
</dbReference>
<protein>
    <recommendedName>
        <fullName evidence="13">DNA topoisomerase 2</fullName>
        <ecNumber evidence="13">5.6.2.2</ecNumber>
    </recommendedName>
</protein>
<organism evidence="16 17">
    <name type="scientific">Durusdinium trenchii</name>
    <dbReference type="NCBI Taxonomy" id="1381693"/>
    <lineage>
        <taxon>Eukaryota</taxon>
        <taxon>Sar</taxon>
        <taxon>Alveolata</taxon>
        <taxon>Dinophyceae</taxon>
        <taxon>Suessiales</taxon>
        <taxon>Symbiodiniaceae</taxon>
        <taxon>Durusdinium</taxon>
    </lineage>
</organism>
<dbReference type="InterPro" id="IPR014721">
    <property type="entry name" value="Ribsml_uS5_D2-typ_fold_subgr"/>
</dbReference>
<dbReference type="Pfam" id="PF00521">
    <property type="entry name" value="DNA_topoisoIV"/>
    <property type="match status" value="1"/>
</dbReference>
<keyword evidence="9 12" id="KW-0799">Topoisomerase</keyword>
<dbReference type="InterPro" id="IPR034157">
    <property type="entry name" value="TOPRIM_TopoII"/>
</dbReference>
<evidence type="ECO:0000256" key="10">
    <source>
        <dbReference type="ARBA" id="ARBA00023125"/>
    </source>
</evidence>
<comment type="similarity">
    <text evidence="4 13">Belongs to the type II topoisomerase family.</text>
</comment>
<dbReference type="SUPFAM" id="SSF55874">
    <property type="entry name" value="ATPase domain of HSP90 chaperone/DNA topoisomerase II/histidine kinase"/>
    <property type="match status" value="1"/>
</dbReference>
<dbReference type="InterPro" id="IPR036890">
    <property type="entry name" value="HATPase_C_sf"/>
</dbReference>
<dbReference type="SMART" id="SM00434">
    <property type="entry name" value="TOP4c"/>
    <property type="match status" value="1"/>
</dbReference>
<name>A0ABP0K4Y6_9DINO</name>
<dbReference type="Gene3D" id="1.10.268.10">
    <property type="entry name" value="Topoisomerase, domain 3"/>
    <property type="match status" value="1"/>
</dbReference>
<accession>A0ABP0K4Y6</accession>
<dbReference type="PANTHER" id="PTHR10169">
    <property type="entry name" value="DNA TOPOISOMERASE/GYRASE"/>
    <property type="match status" value="1"/>
</dbReference>
<evidence type="ECO:0000256" key="6">
    <source>
        <dbReference type="ARBA" id="ARBA00022741"/>
    </source>
</evidence>
<evidence type="ECO:0000256" key="1">
    <source>
        <dbReference type="ARBA" id="ARBA00000185"/>
    </source>
</evidence>
<dbReference type="Proteomes" id="UP001642484">
    <property type="component" value="Unassembled WGS sequence"/>
</dbReference>
<gene>
    <name evidence="16" type="ORF">CCMP2556_LOCUS14494</name>
</gene>
<evidence type="ECO:0000256" key="2">
    <source>
        <dbReference type="ARBA" id="ARBA00001913"/>
    </source>
</evidence>
<dbReference type="PRINTS" id="PR01158">
    <property type="entry name" value="TOPISMRASEII"/>
</dbReference>
<dbReference type="CDD" id="cd03481">
    <property type="entry name" value="TopoIIA_Trans_ScTopoIIA"/>
    <property type="match status" value="1"/>
</dbReference>
<keyword evidence="7 13" id="KW-0067">ATP-binding</keyword>
<comment type="catalytic activity">
    <reaction evidence="1 12 13">
        <text>ATP-dependent breakage, passage and rejoining of double-stranded DNA.</text>
        <dbReference type="EC" id="5.6.2.2"/>
    </reaction>
</comment>
<evidence type="ECO:0000256" key="13">
    <source>
        <dbReference type="RuleBase" id="RU362094"/>
    </source>
</evidence>
<evidence type="ECO:0000313" key="17">
    <source>
        <dbReference type="Proteomes" id="UP001642484"/>
    </source>
</evidence>
<keyword evidence="11 12" id="KW-0413">Isomerase</keyword>
<keyword evidence="6 13" id="KW-0547">Nucleotide-binding</keyword>
<dbReference type="Gene3D" id="3.90.199.10">
    <property type="entry name" value="Topoisomerase II, domain 5"/>
    <property type="match status" value="1"/>
</dbReference>
<dbReference type="InterPro" id="IPR020568">
    <property type="entry name" value="Ribosomal_Su5_D2-typ_SF"/>
</dbReference>
<evidence type="ECO:0000256" key="9">
    <source>
        <dbReference type="ARBA" id="ARBA00023029"/>
    </source>
</evidence>
<dbReference type="EMBL" id="CAXAMN010007446">
    <property type="protein sequence ID" value="CAK9021606.1"/>
    <property type="molecule type" value="Genomic_DNA"/>
</dbReference>
<evidence type="ECO:0000259" key="14">
    <source>
        <dbReference type="PROSITE" id="PS50880"/>
    </source>
</evidence>
<feature type="domain" description="Toprim" evidence="14">
    <location>
        <begin position="318"/>
        <end position="440"/>
    </location>
</feature>
<dbReference type="InterPro" id="IPR013758">
    <property type="entry name" value="Topo_IIA_A/C_ab"/>
</dbReference>
<dbReference type="SUPFAM" id="SSF56719">
    <property type="entry name" value="Type II DNA topoisomerase"/>
    <property type="match status" value="2"/>
</dbReference>
<dbReference type="Pfam" id="PF01751">
    <property type="entry name" value="Toprim"/>
    <property type="match status" value="1"/>
</dbReference>
<keyword evidence="8" id="KW-0460">Magnesium</keyword>
<dbReference type="InterPro" id="IPR001154">
    <property type="entry name" value="TopoII_euk"/>
</dbReference>
<evidence type="ECO:0000313" key="16">
    <source>
        <dbReference type="EMBL" id="CAK9021606.1"/>
    </source>
</evidence>
<reference evidence="16 17" key="1">
    <citation type="submission" date="2024-02" db="EMBL/GenBank/DDBJ databases">
        <authorList>
            <person name="Chen Y."/>
            <person name="Shah S."/>
            <person name="Dougan E. K."/>
            <person name="Thang M."/>
            <person name="Chan C."/>
        </authorList>
    </citation>
    <scope>NUCLEOTIDE SEQUENCE [LARGE SCALE GENOMIC DNA]</scope>
</reference>
<feature type="active site" description="O-(5'-phospho-DNA)-tyrosine intermediate" evidence="12">
    <location>
        <position position="827"/>
    </location>
</feature>
<evidence type="ECO:0000256" key="12">
    <source>
        <dbReference type="PROSITE-ProRule" id="PRU01384"/>
    </source>
</evidence>
<dbReference type="InterPro" id="IPR031660">
    <property type="entry name" value="TOPRIM_C"/>
</dbReference>
<feature type="domain" description="Topo IIA-type catalytic" evidence="15">
    <location>
        <begin position="737"/>
        <end position="1194"/>
    </location>
</feature>
<dbReference type="Pfam" id="PF00204">
    <property type="entry name" value="DNA_gyraseB"/>
    <property type="match status" value="1"/>
</dbReference>
<evidence type="ECO:0000256" key="11">
    <source>
        <dbReference type="ARBA" id="ARBA00023235"/>
    </source>
</evidence>
<dbReference type="InterPro" id="IPR002205">
    <property type="entry name" value="Topo_IIA_dom_A"/>
</dbReference>
<dbReference type="SMART" id="SM00433">
    <property type="entry name" value="TOP2c"/>
    <property type="match status" value="1"/>
</dbReference>
<dbReference type="PROSITE" id="PS50880">
    <property type="entry name" value="TOPRIM"/>
    <property type="match status" value="1"/>
</dbReference>
<dbReference type="CDD" id="cd03365">
    <property type="entry name" value="TOPRIM_TopoIIA"/>
    <property type="match status" value="1"/>
</dbReference>
<comment type="cofactor">
    <cofactor evidence="3">
        <name>Mg(2+)</name>
        <dbReference type="ChEBI" id="CHEBI:18420"/>
    </cofactor>
</comment>
<keyword evidence="17" id="KW-1185">Reference proteome</keyword>
<dbReference type="PANTHER" id="PTHR10169:SF38">
    <property type="entry name" value="DNA TOPOISOMERASE 2"/>
    <property type="match status" value="1"/>
</dbReference>
<dbReference type="Gene3D" id="3.40.50.670">
    <property type="match status" value="1"/>
</dbReference>
<proteinExistence type="inferred from homology"/>
<keyword evidence="10 12" id="KW-0238">DNA-binding</keyword>
<dbReference type="InterPro" id="IPR018522">
    <property type="entry name" value="TopoIIA_CS"/>
</dbReference>
<comment type="caution">
    <text evidence="16">The sequence shown here is derived from an EMBL/GenBank/DDBJ whole genome shotgun (WGS) entry which is preliminary data.</text>
</comment>
<evidence type="ECO:0000256" key="8">
    <source>
        <dbReference type="ARBA" id="ARBA00022842"/>
    </source>
</evidence>
<dbReference type="Gene3D" id="3.30.230.10">
    <property type="match status" value="1"/>
</dbReference>
<dbReference type="Gene3D" id="3.30.1490.30">
    <property type="match status" value="1"/>
</dbReference>
<comment type="cofactor">
    <cofactor evidence="2">
        <name>Ca(2+)</name>
        <dbReference type="ChEBI" id="CHEBI:29108"/>
    </cofactor>
</comment>
<dbReference type="InterPro" id="IPR013760">
    <property type="entry name" value="Topo_IIA-like_dom_sf"/>
</dbReference>
<dbReference type="InterPro" id="IPR050634">
    <property type="entry name" value="DNA_Topoisomerase_II"/>
</dbReference>
<dbReference type="Gene3D" id="3.30.1360.40">
    <property type="match status" value="1"/>
</dbReference>
<dbReference type="EC" id="5.6.2.2" evidence="13"/>
<evidence type="ECO:0000256" key="4">
    <source>
        <dbReference type="ARBA" id="ARBA00011080"/>
    </source>
</evidence>
<dbReference type="Pfam" id="PF16898">
    <property type="entry name" value="TOPRIM_C"/>
    <property type="match status" value="1"/>
</dbReference>
<evidence type="ECO:0000256" key="3">
    <source>
        <dbReference type="ARBA" id="ARBA00001946"/>
    </source>
</evidence>
<keyword evidence="5" id="KW-0479">Metal-binding</keyword>
<dbReference type="CDD" id="cd00187">
    <property type="entry name" value="TOP4c"/>
    <property type="match status" value="1"/>
</dbReference>
<dbReference type="PROSITE" id="PS00177">
    <property type="entry name" value="TOPOISOMERASE_II"/>
    <property type="match status" value="1"/>
</dbReference>
<dbReference type="PRINTS" id="PR00418">
    <property type="entry name" value="TPI2FAMILY"/>
</dbReference>
<dbReference type="InterPro" id="IPR006171">
    <property type="entry name" value="TOPRIM_dom"/>
</dbReference>
<dbReference type="InterPro" id="IPR001241">
    <property type="entry name" value="Topo_IIA"/>
</dbReference>
<evidence type="ECO:0000256" key="7">
    <source>
        <dbReference type="ARBA" id="ARBA00022840"/>
    </source>
</evidence>
<dbReference type="PROSITE" id="PS52040">
    <property type="entry name" value="TOPO_IIA"/>
    <property type="match status" value="1"/>
</dbReference>
<evidence type="ECO:0000256" key="5">
    <source>
        <dbReference type="ARBA" id="ARBA00022723"/>
    </source>
</evidence>